<evidence type="ECO:0000256" key="1">
    <source>
        <dbReference type="SAM" id="Phobius"/>
    </source>
</evidence>
<dbReference type="RefSeq" id="WP_010518735.1">
    <property type="nucleotide sequence ID" value="NZ_AFOE01000029.1"/>
</dbReference>
<reference evidence="2 3" key="1">
    <citation type="submission" date="2016-12" db="EMBL/GenBank/DDBJ databases">
        <authorList>
            <person name="Song W.-J."/>
            <person name="Kurnit D.M."/>
        </authorList>
    </citation>
    <scope>NUCLEOTIDE SEQUENCE [LARGE SCALE GENOMIC DNA]</scope>
    <source>
        <strain evidence="2 3">HSG9</strain>
    </source>
</reference>
<keyword evidence="1" id="KW-1133">Transmembrane helix</keyword>
<evidence type="ECO:0000313" key="2">
    <source>
        <dbReference type="EMBL" id="OQD44059.1"/>
    </source>
</evidence>
<comment type="caution">
    <text evidence="2">The sequence shown here is derived from an EMBL/GenBank/DDBJ whole genome shotgun (WGS) entry which is preliminary data.</text>
</comment>
<protein>
    <submittedName>
        <fullName evidence="2">Uncharacterized protein</fullName>
    </submittedName>
</protein>
<feature type="transmembrane region" description="Helical" evidence="1">
    <location>
        <begin position="60"/>
        <end position="81"/>
    </location>
</feature>
<keyword evidence="1" id="KW-0812">Transmembrane</keyword>
<sequence length="137" mass="16413">MKTTNEKYMEKKMENYVKKALKITAAIVFGILLFALAIYVLMRLWNWLAPDLFGWQTINYWQALGLFVLAKILFGFGGEGSKCRPKKYKKKKKWKAKCDMRKDFSDWKFYDDYWKDEGEASYKAYVARKKTNHYEQD</sequence>
<organism evidence="2 3">
    <name type="scientific">Croceivirga radicis</name>
    <dbReference type="NCBI Taxonomy" id="1929488"/>
    <lineage>
        <taxon>Bacteria</taxon>
        <taxon>Pseudomonadati</taxon>
        <taxon>Bacteroidota</taxon>
        <taxon>Flavobacteriia</taxon>
        <taxon>Flavobacteriales</taxon>
        <taxon>Flavobacteriaceae</taxon>
        <taxon>Croceivirga</taxon>
    </lineage>
</organism>
<keyword evidence="3" id="KW-1185">Reference proteome</keyword>
<dbReference type="EMBL" id="MTBC01000001">
    <property type="protein sequence ID" value="OQD44059.1"/>
    <property type="molecule type" value="Genomic_DNA"/>
</dbReference>
<dbReference type="Proteomes" id="UP000191680">
    <property type="component" value="Unassembled WGS sequence"/>
</dbReference>
<accession>A0A1V6LV92</accession>
<proteinExistence type="predicted"/>
<dbReference type="AlphaFoldDB" id="A0A1V6LV92"/>
<keyword evidence="1" id="KW-0472">Membrane</keyword>
<feature type="transmembrane region" description="Helical" evidence="1">
    <location>
        <begin position="20"/>
        <end position="40"/>
    </location>
</feature>
<evidence type="ECO:0000313" key="3">
    <source>
        <dbReference type="Proteomes" id="UP000191680"/>
    </source>
</evidence>
<dbReference type="OrthoDB" id="1099872at2"/>
<name>A0A1V6LV92_9FLAO</name>
<gene>
    <name evidence="2" type="ORF">BUL40_00445</name>
</gene>